<proteinExistence type="inferred from homology"/>
<evidence type="ECO:0000259" key="5">
    <source>
        <dbReference type="Pfam" id="PF00501"/>
    </source>
</evidence>
<dbReference type="GO" id="GO:0005524">
    <property type="term" value="F:ATP binding"/>
    <property type="evidence" value="ECO:0007669"/>
    <property type="project" value="UniProtKB-KW"/>
</dbReference>
<dbReference type="InterPro" id="IPR020845">
    <property type="entry name" value="AMP-binding_CS"/>
</dbReference>
<dbReference type="EMBL" id="FSRG01000003">
    <property type="protein sequence ID" value="SIN68826.1"/>
    <property type="molecule type" value="Genomic_DNA"/>
</dbReference>
<dbReference type="SUPFAM" id="SSF56801">
    <property type="entry name" value="Acetyl-CoA synthetase-like"/>
    <property type="match status" value="1"/>
</dbReference>
<dbReference type="InterPro" id="IPR051087">
    <property type="entry name" value="Mitochondrial_ACSM"/>
</dbReference>
<dbReference type="InterPro" id="IPR000873">
    <property type="entry name" value="AMP-dep_synth/lig_dom"/>
</dbReference>
<keyword evidence="3" id="KW-0547">Nucleotide-binding</keyword>
<sequence>MVSLTWDKDRVMKKFSSSSYEEFVHEFNLDVPENFNFAYDVLDSIADEDPERLAMVHVDDSGTRNDYSFAWFQEQSAKLAGALEAQGLKKGDRVMLILYRRVEFWVSMLACHRLGLVPVPSPSQLTVKDIDFRVRRAAIRGMIVEDSVAERVEAARATCPSLSCLVQAGGDSVADGWHAYDELVASGPSEFPRPQEPERNSGGNDPLLIFFSSGTTGMPKMVEHIHTYPLGHYVTGAYWHDLEPGDLHLTLADTGWGKAVWGKFYGQWMAGAAVFVWDFRGKFEPAELLEQLAEHKVTTFCAPPTVYRFLIRQDLAKYDLSALRHCTTAGELLNDSVFHEWKKITGLPIYEGYGQTETTLQILTLPCMEAKPGSIGRPAPCWDVVLMDSEGNICEPGQEGEICVKTSDGAPVGLFAGYLEDPEKTASVMFDGYYHTGDKAWMDEDGYFWFLGRVDDLIKSSGYRIGPFEVESALVAHPAVIEAAVTGVPDELRGQLVKATVVLAPNYTESEELTKELQNHVKKVTAPYKYPRIINYVKELPKTISGKIRRVEIRQQDANAD</sequence>
<accession>A0A1N6DDM4</accession>
<evidence type="ECO:0000256" key="1">
    <source>
        <dbReference type="ARBA" id="ARBA00006432"/>
    </source>
</evidence>
<dbReference type="InterPro" id="IPR045851">
    <property type="entry name" value="AMP-bd_C_sf"/>
</dbReference>
<gene>
    <name evidence="7" type="ORF">SAMN02745161_0036</name>
</gene>
<dbReference type="Gene3D" id="3.30.300.30">
    <property type="match status" value="1"/>
</dbReference>
<evidence type="ECO:0000256" key="2">
    <source>
        <dbReference type="ARBA" id="ARBA00022598"/>
    </source>
</evidence>
<dbReference type="GO" id="GO:0016405">
    <property type="term" value="F:CoA-ligase activity"/>
    <property type="evidence" value="ECO:0007669"/>
    <property type="project" value="UniProtKB-ARBA"/>
</dbReference>
<name>A0A1N6DDM4_9BACT</name>
<dbReference type="InterPro" id="IPR025110">
    <property type="entry name" value="AMP-bd_C"/>
</dbReference>
<dbReference type="PANTHER" id="PTHR43605">
    <property type="entry name" value="ACYL-COENZYME A SYNTHETASE"/>
    <property type="match status" value="1"/>
</dbReference>
<dbReference type="GO" id="GO:0006633">
    <property type="term" value="P:fatty acid biosynthetic process"/>
    <property type="evidence" value="ECO:0007669"/>
    <property type="project" value="TreeGrafter"/>
</dbReference>
<comment type="similarity">
    <text evidence="1">Belongs to the ATP-dependent AMP-binding enzyme family.</text>
</comment>
<dbReference type="GO" id="GO:0006637">
    <property type="term" value="P:acyl-CoA metabolic process"/>
    <property type="evidence" value="ECO:0007669"/>
    <property type="project" value="TreeGrafter"/>
</dbReference>
<keyword evidence="4" id="KW-0067">ATP-binding</keyword>
<dbReference type="GO" id="GO:0015645">
    <property type="term" value="F:fatty acid ligase activity"/>
    <property type="evidence" value="ECO:0007669"/>
    <property type="project" value="TreeGrafter"/>
</dbReference>
<dbReference type="AlphaFoldDB" id="A0A1N6DDM4"/>
<dbReference type="Gene3D" id="3.40.50.12780">
    <property type="entry name" value="N-terminal domain of ligase-like"/>
    <property type="match status" value="1"/>
</dbReference>
<organism evidence="7 8">
    <name type="scientific">Halodesulfovibrio marinisediminis DSM 17456</name>
    <dbReference type="NCBI Taxonomy" id="1121457"/>
    <lineage>
        <taxon>Bacteria</taxon>
        <taxon>Pseudomonadati</taxon>
        <taxon>Thermodesulfobacteriota</taxon>
        <taxon>Desulfovibrionia</taxon>
        <taxon>Desulfovibrionales</taxon>
        <taxon>Desulfovibrionaceae</taxon>
        <taxon>Halodesulfovibrio</taxon>
    </lineage>
</organism>
<keyword evidence="8" id="KW-1185">Reference proteome</keyword>
<evidence type="ECO:0000313" key="7">
    <source>
        <dbReference type="EMBL" id="SIN68826.1"/>
    </source>
</evidence>
<dbReference type="Pfam" id="PF13193">
    <property type="entry name" value="AMP-binding_C"/>
    <property type="match status" value="1"/>
</dbReference>
<evidence type="ECO:0000259" key="6">
    <source>
        <dbReference type="Pfam" id="PF13193"/>
    </source>
</evidence>
<evidence type="ECO:0000256" key="3">
    <source>
        <dbReference type="ARBA" id="ARBA00022741"/>
    </source>
</evidence>
<dbReference type="FunFam" id="3.30.300.30:FF:000005">
    <property type="entry name" value="Acyl-coenzyme A synthetase ACSM5, mitochondrial"/>
    <property type="match status" value="1"/>
</dbReference>
<dbReference type="InterPro" id="IPR042099">
    <property type="entry name" value="ANL_N_sf"/>
</dbReference>
<dbReference type="Proteomes" id="UP000184694">
    <property type="component" value="Unassembled WGS sequence"/>
</dbReference>
<dbReference type="GO" id="GO:0004321">
    <property type="term" value="F:fatty-acyl-CoA synthase activity"/>
    <property type="evidence" value="ECO:0007669"/>
    <property type="project" value="TreeGrafter"/>
</dbReference>
<feature type="domain" description="AMP-binding enzyme C-terminal" evidence="6">
    <location>
        <begin position="469"/>
        <end position="547"/>
    </location>
</feature>
<reference evidence="8" key="1">
    <citation type="submission" date="2016-11" db="EMBL/GenBank/DDBJ databases">
        <authorList>
            <person name="Varghese N."/>
            <person name="Submissions S."/>
        </authorList>
    </citation>
    <scope>NUCLEOTIDE SEQUENCE [LARGE SCALE GENOMIC DNA]</scope>
    <source>
        <strain evidence="8">DSM 17456</strain>
    </source>
</reference>
<dbReference type="Pfam" id="PF00501">
    <property type="entry name" value="AMP-binding"/>
    <property type="match status" value="1"/>
</dbReference>
<evidence type="ECO:0000313" key="8">
    <source>
        <dbReference type="Proteomes" id="UP000184694"/>
    </source>
</evidence>
<protein>
    <submittedName>
        <fullName evidence="7">Acetyl-CoA synthetase</fullName>
    </submittedName>
</protein>
<dbReference type="PROSITE" id="PS00455">
    <property type="entry name" value="AMP_BINDING"/>
    <property type="match status" value="1"/>
</dbReference>
<dbReference type="STRING" id="1121457.SAMN02745161_0036"/>
<feature type="domain" description="AMP-dependent synthetase/ligase" evidence="5">
    <location>
        <begin position="46"/>
        <end position="419"/>
    </location>
</feature>
<evidence type="ECO:0000256" key="4">
    <source>
        <dbReference type="ARBA" id="ARBA00022840"/>
    </source>
</evidence>
<dbReference type="PANTHER" id="PTHR43605:SF10">
    <property type="entry name" value="ACYL-COA SYNTHETASE MEDIUM CHAIN FAMILY MEMBER 3"/>
    <property type="match status" value="1"/>
</dbReference>
<keyword evidence="2" id="KW-0436">Ligase</keyword>